<gene>
    <name evidence="1" type="ORF">ANCCEY_15340</name>
</gene>
<name>A0A0D6L4Z6_9BILA</name>
<accession>A0A0D6L4Z6</accession>
<feature type="non-terminal residue" evidence="1">
    <location>
        <position position="104"/>
    </location>
</feature>
<protein>
    <submittedName>
        <fullName evidence="1">Uncharacterized protein</fullName>
    </submittedName>
</protein>
<proteinExistence type="predicted"/>
<dbReference type="AlphaFoldDB" id="A0A0D6L4Z6"/>
<reference evidence="1 2" key="1">
    <citation type="submission" date="2013-05" db="EMBL/GenBank/DDBJ databases">
        <title>Draft genome of the parasitic nematode Anyclostoma ceylanicum.</title>
        <authorList>
            <person name="Mitreva M."/>
        </authorList>
    </citation>
    <scope>NUCLEOTIDE SEQUENCE [LARGE SCALE GENOMIC DNA]</scope>
</reference>
<evidence type="ECO:0000313" key="1">
    <source>
        <dbReference type="EMBL" id="EPB65593.1"/>
    </source>
</evidence>
<feature type="non-terminal residue" evidence="1">
    <location>
        <position position="1"/>
    </location>
</feature>
<evidence type="ECO:0000313" key="2">
    <source>
        <dbReference type="Proteomes" id="UP000054495"/>
    </source>
</evidence>
<organism evidence="1 2">
    <name type="scientific">Ancylostoma ceylanicum</name>
    <dbReference type="NCBI Taxonomy" id="53326"/>
    <lineage>
        <taxon>Eukaryota</taxon>
        <taxon>Metazoa</taxon>
        <taxon>Ecdysozoa</taxon>
        <taxon>Nematoda</taxon>
        <taxon>Chromadorea</taxon>
        <taxon>Rhabditida</taxon>
        <taxon>Rhabditina</taxon>
        <taxon>Rhabditomorpha</taxon>
        <taxon>Strongyloidea</taxon>
        <taxon>Ancylostomatidae</taxon>
        <taxon>Ancylostomatinae</taxon>
        <taxon>Ancylostoma</taxon>
    </lineage>
</organism>
<dbReference type="Proteomes" id="UP000054495">
    <property type="component" value="Unassembled WGS sequence"/>
</dbReference>
<sequence>KPHICSDFGTTHQCLNVLTNLSRQPTTPFEEEYREKMLAAMSGWEISELLSQSFAIYSTLLPIKSVGVQGDSRVVYVFGDPVVYPVTTITPTYLNAFTVKTLQE</sequence>
<keyword evidence="2" id="KW-1185">Reference proteome</keyword>
<dbReference type="EMBL" id="KE127670">
    <property type="protein sequence ID" value="EPB65593.1"/>
    <property type="molecule type" value="Genomic_DNA"/>
</dbReference>